<dbReference type="AlphaFoldDB" id="A0A2J8A1W8"/>
<accession>A0A2J8A1W8</accession>
<evidence type="ECO:0000313" key="3">
    <source>
        <dbReference type="Proteomes" id="UP000236333"/>
    </source>
</evidence>
<organism evidence="2 3">
    <name type="scientific">Tetrabaena socialis</name>
    <dbReference type="NCBI Taxonomy" id="47790"/>
    <lineage>
        <taxon>Eukaryota</taxon>
        <taxon>Viridiplantae</taxon>
        <taxon>Chlorophyta</taxon>
        <taxon>core chlorophytes</taxon>
        <taxon>Chlorophyceae</taxon>
        <taxon>CS clade</taxon>
        <taxon>Chlamydomonadales</taxon>
        <taxon>Tetrabaenaceae</taxon>
        <taxon>Tetrabaena</taxon>
    </lineage>
</organism>
<dbReference type="Proteomes" id="UP000236333">
    <property type="component" value="Unassembled WGS sequence"/>
</dbReference>
<keyword evidence="3" id="KW-1185">Reference proteome</keyword>
<proteinExistence type="predicted"/>
<reference evidence="2 3" key="1">
    <citation type="journal article" date="2017" name="Mol. Biol. Evol.">
        <title>The 4-celled Tetrabaena socialis nuclear genome reveals the essential components for genetic control of cell number at the origin of multicellularity in the volvocine lineage.</title>
        <authorList>
            <person name="Featherston J."/>
            <person name="Arakaki Y."/>
            <person name="Hanschen E.R."/>
            <person name="Ferris P.J."/>
            <person name="Michod R.E."/>
            <person name="Olson B.J.S.C."/>
            <person name="Nozaki H."/>
            <person name="Durand P.M."/>
        </authorList>
    </citation>
    <scope>NUCLEOTIDE SEQUENCE [LARGE SCALE GENOMIC DNA]</scope>
    <source>
        <strain evidence="2 3">NIES-571</strain>
    </source>
</reference>
<evidence type="ECO:0000256" key="1">
    <source>
        <dbReference type="SAM" id="MobiDB-lite"/>
    </source>
</evidence>
<protein>
    <submittedName>
        <fullName evidence="2">2',5'-phosphodiesterase 12</fullName>
    </submittedName>
</protein>
<feature type="compositionally biased region" description="Pro residues" evidence="1">
    <location>
        <begin position="67"/>
        <end position="76"/>
    </location>
</feature>
<dbReference type="InterPro" id="IPR036691">
    <property type="entry name" value="Endo/exonu/phosph_ase_sf"/>
</dbReference>
<dbReference type="EMBL" id="PGGS01000233">
    <property type="protein sequence ID" value="PNH06495.1"/>
    <property type="molecule type" value="Genomic_DNA"/>
</dbReference>
<feature type="compositionally biased region" description="Low complexity" evidence="1">
    <location>
        <begin position="77"/>
        <end position="89"/>
    </location>
</feature>
<dbReference type="Gene3D" id="3.60.10.10">
    <property type="entry name" value="Endonuclease/exonuclease/phosphatase"/>
    <property type="match status" value="1"/>
</dbReference>
<evidence type="ECO:0000313" key="2">
    <source>
        <dbReference type="EMBL" id="PNH06495.1"/>
    </source>
</evidence>
<name>A0A2J8A1W8_9CHLO</name>
<sequence>MKVVQASVVGSGGGVVELLRRGKLPADYWDWAQGAAFKWGMGEEDAEAMAQGTAQITAAIASTATTTPPPLPPAGPTDPAAAGHTGPDPAAAAAAVSSLFAPDGHAFESGAAAPAQPLQVTGIPLSLPFVLRPADDLATPYTNYTSGYKALLDYVWYEESALRVLRAVPMPSEAVLASFIPSRSFPSDHLAVVYDMEWRQPQADGEAP</sequence>
<comment type="caution">
    <text evidence="2">The sequence shown here is derived from an EMBL/GenBank/DDBJ whole genome shotgun (WGS) entry which is preliminary data.</text>
</comment>
<gene>
    <name evidence="2" type="ORF">TSOC_007139</name>
</gene>
<feature type="region of interest" description="Disordered" evidence="1">
    <location>
        <begin position="64"/>
        <end position="89"/>
    </location>
</feature>
<dbReference type="OrthoDB" id="412787at2759"/>